<evidence type="ECO:0000313" key="1">
    <source>
        <dbReference type="EMBL" id="JAF98015.1"/>
    </source>
</evidence>
<organism evidence="1">
    <name type="scientific">Lygus hesperus</name>
    <name type="common">Western plant bug</name>
    <dbReference type="NCBI Taxonomy" id="30085"/>
    <lineage>
        <taxon>Eukaryota</taxon>
        <taxon>Metazoa</taxon>
        <taxon>Ecdysozoa</taxon>
        <taxon>Arthropoda</taxon>
        <taxon>Hexapoda</taxon>
        <taxon>Insecta</taxon>
        <taxon>Pterygota</taxon>
        <taxon>Neoptera</taxon>
        <taxon>Paraneoptera</taxon>
        <taxon>Hemiptera</taxon>
        <taxon>Heteroptera</taxon>
        <taxon>Panheteroptera</taxon>
        <taxon>Cimicomorpha</taxon>
        <taxon>Miridae</taxon>
        <taxon>Mirini</taxon>
        <taxon>Lygus</taxon>
    </lineage>
</organism>
<reference evidence="1" key="2">
    <citation type="submission" date="2014-07" db="EMBL/GenBank/DDBJ databases">
        <authorList>
            <person name="Hull J."/>
        </authorList>
    </citation>
    <scope>NUCLEOTIDE SEQUENCE</scope>
</reference>
<proteinExistence type="predicted"/>
<gene>
    <name evidence="1" type="primary">dmpG</name>
    <name evidence="1" type="ORF">CM83_4944</name>
</gene>
<sequence length="189" mass="21296">MFRVSKIKLYRHGRLMKEIDNFIMRLTINFINEETQVELLPSFERQNSMTSIIRSITDDLTEKLRAVKRSLNQDGAFHLKTTNIKWKNTMNSVNNIYARVKDISRSLFVQEGVALAESELEVASMDAEIALLDVLEDDVPKLLDNLGWEVVTPGERNLPVFAPIDVPGRGKIVMTPVNQPTTKPGGLGG</sequence>
<dbReference type="EMBL" id="GBRD01016701">
    <property type="protein sequence ID" value="JAG49126.1"/>
    <property type="molecule type" value="Transcribed_RNA"/>
</dbReference>
<reference evidence="1" key="1">
    <citation type="journal article" date="2014" name="PLoS ONE">
        <title>Transcriptome-Based Identification of ABC Transporters in the Western Tarnished Plant Bug Lygus hesperus.</title>
        <authorList>
            <person name="Hull J.J."/>
            <person name="Chaney K."/>
            <person name="Geib S.M."/>
            <person name="Fabrick J.A."/>
            <person name="Brent C.S."/>
            <person name="Walsh D."/>
            <person name="Lavine L.C."/>
        </authorList>
    </citation>
    <scope>NUCLEOTIDE SEQUENCE</scope>
</reference>
<dbReference type="AlphaFoldDB" id="A0A0A9VRW1"/>
<protein>
    <submittedName>
        <fullName evidence="1">4-hydroxy-2-oxovalerate aldolase</fullName>
    </submittedName>
</protein>
<name>A0A0A9VRW1_LYGHE</name>
<accession>A0A0A9VRW1</accession>
<reference evidence="2" key="3">
    <citation type="submission" date="2014-09" db="EMBL/GenBank/DDBJ databases">
        <authorList>
            <person name="Magalhaes I.L.F."/>
            <person name="Oliveira U."/>
            <person name="Santos F.R."/>
            <person name="Vidigal T.H.D.A."/>
            <person name="Brescovit A.D."/>
            <person name="Santos A.J."/>
        </authorList>
    </citation>
    <scope>NUCLEOTIDE SEQUENCE</scope>
</reference>
<evidence type="ECO:0000313" key="2">
    <source>
        <dbReference type="EMBL" id="JAG49126.1"/>
    </source>
</evidence>
<dbReference type="EMBL" id="GBHO01045588">
    <property type="protein sequence ID" value="JAF98015.1"/>
    <property type="molecule type" value="Transcribed_RNA"/>
</dbReference>